<feature type="domain" description="Tyr recombinase" evidence="2">
    <location>
        <begin position="31"/>
        <end position="214"/>
    </location>
</feature>
<dbReference type="PANTHER" id="PTHR30349">
    <property type="entry name" value="PHAGE INTEGRASE-RELATED"/>
    <property type="match status" value="1"/>
</dbReference>
<dbReference type="InterPro" id="IPR011010">
    <property type="entry name" value="DNA_brk_join_enz"/>
</dbReference>
<name>A0ABY4CHY8_9BACL</name>
<sequence>MKSALDQAVDWELLARNPLQNIEIPRARRRDIHSTWSMEQVNHFLNSAKFESVIYYALFLVMVNTGMRRGEVLGLRWQDVDMNQGKINVVRTLVYDEDGFRFHEPKTSSSKRQISIDEFVCEELRKYKSKQNEFKLAIGSSYEDNGLLFCREDGKPIYPRQLATVFNRIAKAAKVPKIRIHDIRHTHATLLLKLGENPKVVSEYDGPICQDNNF</sequence>
<dbReference type="Proteomes" id="UP000830167">
    <property type="component" value="Chromosome"/>
</dbReference>
<dbReference type="Pfam" id="PF00589">
    <property type="entry name" value="Phage_integrase"/>
    <property type="match status" value="1"/>
</dbReference>
<evidence type="ECO:0000313" key="3">
    <source>
        <dbReference type="EMBL" id="UOF90080.1"/>
    </source>
</evidence>
<accession>A0ABY4CHY8</accession>
<keyword evidence="4" id="KW-1185">Reference proteome</keyword>
<evidence type="ECO:0000256" key="1">
    <source>
        <dbReference type="ARBA" id="ARBA00023172"/>
    </source>
</evidence>
<dbReference type="Gene3D" id="1.10.443.10">
    <property type="entry name" value="Intergrase catalytic core"/>
    <property type="match status" value="1"/>
</dbReference>
<organism evidence="3 4">
    <name type="scientific">Fodinisporobacter ferrooxydans</name>
    <dbReference type="NCBI Taxonomy" id="2901836"/>
    <lineage>
        <taxon>Bacteria</taxon>
        <taxon>Bacillati</taxon>
        <taxon>Bacillota</taxon>
        <taxon>Bacilli</taxon>
        <taxon>Bacillales</taxon>
        <taxon>Alicyclobacillaceae</taxon>
        <taxon>Fodinisporobacter</taxon>
    </lineage>
</organism>
<dbReference type="PANTHER" id="PTHR30349:SF64">
    <property type="entry name" value="PROPHAGE INTEGRASE INTD-RELATED"/>
    <property type="match status" value="1"/>
</dbReference>
<dbReference type="InterPro" id="IPR013762">
    <property type="entry name" value="Integrase-like_cat_sf"/>
</dbReference>
<dbReference type="InterPro" id="IPR050090">
    <property type="entry name" value="Tyrosine_recombinase_XerCD"/>
</dbReference>
<reference evidence="3" key="1">
    <citation type="submission" date="2021-12" db="EMBL/GenBank/DDBJ databases">
        <title>Alicyclobacillaceae gen. nov., sp. nov., isolated from chalcocite enrichment system.</title>
        <authorList>
            <person name="Jiang Z."/>
        </authorList>
    </citation>
    <scope>NUCLEOTIDE SEQUENCE</scope>
    <source>
        <strain evidence="3">MYW30-H2</strain>
    </source>
</reference>
<dbReference type="InterPro" id="IPR002104">
    <property type="entry name" value="Integrase_catalytic"/>
</dbReference>
<evidence type="ECO:0000313" key="4">
    <source>
        <dbReference type="Proteomes" id="UP000830167"/>
    </source>
</evidence>
<protein>
    <submittedName>
        <fullName evidence="3">Site-specific integrase</fullName>
    </submittedName>
</protein>
<keyword evidence="1" id="KW-0233">DNA recombination</keyword>
<evidence type="ECO:0000259" key="2">
    <source>
        <dbReference type="PROSITE" id="PS51898"/>
    </source>
</evidence>
<proteinExistence type="predicted"/>
<dbReference type="SUPFAM" id="SSF56349">
    <property type="entry name" value="DNA breaking-rejoining enzymes"/>
    <property type="match status" value="1"/>
</dbReference>
<dbReference type="EMBL" id="CP089291">
    <property type="protein sequence ID" value="UOF90080.1"/>
    <property type="molecule type" value="Genomic_DNA"/>
</dbReference>
<gene>
    <name evidence="3" type="ORF">LSG31_19795</name>
</gene>
<dbReference type="CDD" id="cd01189">
    <property type="entry name" value="INT_ICEBs1_C_like"/>
    <property type="match status" value="1"/>
</dbReference>
<dbReference type="PROSITE" id="PS51898">
    <property type="entry name" value="TYR_RECOMBINASE"/>
    <property type="match status" value="1"/>
</dbReference>